<dbReference type="Proteomes" id="UP001159363">
    <property type="component" value="Chromosome 1"/>
</dbReference>
<dbReference type="EMBL" id="JARBHB010000001">
    <property type="protein sequence ID" value="KAJ8898325.1"/>
    <property type="molecule type" value="Genomic_DNA"/>
</dbReference>
<evidence type="ECO:0008006" key="4">
    <source>
        <dbReference type="Google" id="ProtNLM"/>
    </source>
</evidence>
<evidence type="ECO:0000256" key="1">
    <source>
        <dbReference type="SAM" id="MobiDB-lite"/>
    </source>
</evidence>
<comment type="caution">
    <text evidence="2">The sequence shown here is derived from an EMBL/GenBank/DDBJ whole genome shotgun (WGS) entry which is preliminary data.</text>
</comment>
<evidence type="ECO:0000313" key="2">
    <source>
        <dbReference type="EMBL" id="KAJ8898325.1"/>
    </source>
</evidence>
<name>A0ABQ9INQ5_9NEOP</name>
<evidence type="ECO:0000313" key="3">
    <source>
        <dbReference type="Proteomes" id="UP001159363"/>
    </source>
</evidence>
<reference evidence="2 3" key="1">
    <citation type="submission" date="2023-02" db="EMBL/GenBank/DDBJ databases">
        <title>LHISI_Scaffold_Assembly.</title>
        <authorList>
            <person name="Stuart O.P."/>
            <person name="Cleave R."/>
            <person name="Magrath M.J.L."/>
            <person name="Mikheyev A.S."/>
        </authorList>
    </citation>
    <scope>NUCLEOTIDE SEQUENCE [LARGE SCALE GENOMIC DNA]</scope>
    <source>
        <strain evidence="2">Daus_M_001</strain>
        <tissue evidence="2">Leg muscle</tissue>
    </source>
</reference>
<feature type="compositionally biased region" description="Basic and acidic residues" evidence="1">
    <location>
        <begin position="442"/>
        <end position="451"/>
    </location>
</feature>
<sequence length="483" mass="54876">MLYFTRPGKSAPINEDLIIVCPNHLRFSQKGRDFASGQQPMEKRRRLGAGRCHPAPSFRPCSILASITLIGPQDLAVKEPPKYFHSLNYRATDLKRTRCTFLPSNSYPITRDLRNSRSRHFHRLLVLRPYPSRSLSINKRILNYRLSRAELDEWSSRVHFEDTLYEYPLASIFARGLKPMRNGIATRDYSAEYLCSVQGAVPWQYEKSNWRVHSFSIIPEADKDGGSRRPDIPIFSDFGPMVRRQNTPPTDYTALYRLRSPHDRRFLRTEVEDCRIREVPRRKENRRANAGMVPNSLPLLLSATCSVSNDIIFDETLKLGSQPSVISVSRTSLSRQSFVGFFRLSVESDSQQSVLRRSVWPGNVHGVVDSGACRLCAVLALTVSVTPPPEPEGVWAPGEWGGPGLLDVHSEQQEDDEGPLLPPANTPPYTDRWAWEQSRNARGRETGDPREKPRRPASPTCLKSRRHPGRESNLVSLGRIRVV</sequence>
<accession>A0ABQ9INQ5</accession>
<gene>
    <name evidence="2" type="ORF">PR048_003685</name>
</gene>
<feature type="region of interest" description="Disordered" evidence="1">
    <location>
        <begin position="400"/>
        <end position="483"/>
    </location>
</feature>
<organism evidence="2 3">
    <name type="scientific">Dryococelus australis</name>
    <dbReference type="NCBI Taxonomy" id="614101"/>
    <lineage>
        <taxon>Eukaryota</taxon>
        <taxon>Metazoa</taxon>
        <taxon>Ecdysozoa</taxon>
        <taxon>Arthropoda</taxon>
        <taxon>Hexapoda</taxon>
        <taxon>Insecta</taxon>
        <taxon>Pterygota</taxon>
        <taxon>Neoptera</taxon>
        <taxon>Polyneoptera</taxon>
        <taxon>Phasmatodea</taxon>
        <taxon>Verophasmatodea</taxon>
        <taxon>Anareolatae</taxon>
        <taxon>Phasmatidae</taxon>
        <taxon>Eurycanthinae</taxon>
        <taxon>Dryococelus</taxon>
    </lineage>
</organism>
<keyword evidence="3" id="KW-1185">Reference proteome</keyword>
<proteinExistence type="predicted"/>
<protein>
    <recommendedName>
        <fullName evidence="4">Ig-like domain-containing protein</fullName>
    </recommendedName>
</protein>